<keyword evidence="2" id="KW-1185">Reference proteome</keyword>
<proteinExistence type="predicted"/>
<protein>
    <submittedName>
        <fullName evidence="1">Uncharacterized protein</fullName>
    </submittedName>
</protein>
<organism evidence="1 2">
    <name type="scientific">Brassica cretica</name>
    <name type="common">Mustard</name>
    <dbReference type="NCBI Taxonomy" id="69181"/>
    <lineage>
        <taxon>Eukaryota</taxon>
        <taxon>Viridiplantae</taxon>
        <taxon>Streptophyta</taxon>
        <taxon>Embryophyta</taxon>
        <taxon>Tracheophyta</taxon>
        <taxon>Spermatophyta</taxon>
        <taxon>Magnoliopsida</taxon>
        <taxon>eudicotyledons</taxon>
        <taxon>Gunneridae</taxon>
        <taxon>Pentapetalae</taxon>
        <taxon>rosids</taxon>
        <taxon>malvids</taxon>
        <taxon>Brassicales</taxon>
        <taxon>Brassicaceae</taxon>
        <taxon>Brassiceae</taxon>
        <taxon>Brassica</taxon>
    </lineage>
</organism>
<name>A0ABQ7AMU4_BRACR</name>
<gene>
    <name evidence="1" type="ORF">DY000_02053961</name>
</gene>
<evidence type="ECO:0000313" key="1">
    <source>
        <dbReference type="EMBL" id="KAF3498903.1"/>
    </source>
</evidence>
<evidence type="ECO:0000313" key="2">
    <source>
        <dbReference type="Proteomes" id="UP000266723"/>
    </source>
</evidence>
<dbReference type="EMBL" id="QGKV02002055">
    <property type="protein sequence ID" value="KAF3498903.1"/>
    <property type="molecule type" value="Genomic_DNA"/>
</dbReference>
<comment type="caution">
    <text evidence="1">The sequence shown here is derived from an EMBL/GenBank/DDBJ whole genome shotgun (WGS) entry which is preliminary data.</text>
</comment>
<reference evidence="1 2" key="1">
    <citation type="journal article" date="2020" name="BMC Genomics">
        <title>Intraspecific diversification of the crop wild relative Brassica cretica Lam. using demographic model selection.</title>
        <authorList>
            <person name="Kioukis A."/>
            <person name="Michalopoulou V.A."/>
            <person name="Briers L."/>
            <person name="Pirintsos S."/>
            <person name="Studholme D.J."/>
            <person name="Pavlidis P."/>
            <person name="Sarris P.F."/>
        </authorList>
    </citation>
    <scope>NUCLEOTIDE SEQUENCE [LARGE SCALE GENOMIC DNA]</scope>
    <source>
        <strain evidence="2">cv. PFS-1207/04</strain>
    </source>
</reference>
<accession>A0ABQ7AMU4</accession>
<sequence>MMDCEMQNDDLMGLELAEMEDKTGQVRADYVADQKTQKLADKSSRHTKHGSKLSASLDIQKKKFEILLRGSPHKRSTSSLAARAQVDWYGLVRPDHSQALLLFAFTLSHSQLLKPSSHILINSFQHVGGADYGSVRDEGIELLETEASLDYLCKLSPHGWEHKWLNPSIHVLSFKKIPFPAGSETFIDEYLDHDDPVTVIDEKLTKKITLSCYTAWTTVNGSVFSPSRVSDGGGARKREIVISLARTRISTAVAYVSYVSVCHYSYSACGLGSNGTDRLVQLVQGMQHNNSKSEDGTLYGAKITGGGSGYWP</sequence>
<dbReference type="Proteomes" id="UP000266723">
    <property type="component" value="Unassembled WGS sequence"/>
</dbReference>